<organism evidence="1 2">
    <name type="scientific">Mycena metata</name>
    <dbReference type="NCBI Taxonomy" id="1033252"/>
    <lineage>
        <taxon>Eukaryota</taxon>
        <taxon>Fungi</taxon>
        <taxon>Dikarya</taxon>
        <taxon>Basidiomycota</taxon>
        <taxon>Agaricomycotina</taxon>
        <taxon>Agaricomycetes</taxon>
        <taxon>Agaricomycetidae</taxon>
        <taxon>Agaricales</taxon>
        <taxon>Marasmiineae</taxon>
        <taxon>Mycenaceae</taxon>
        <taxon>Mycena</taxon>
    </lineage>
</organism>
<comment type="caution">
    <text evidence="1">The sequence shown here is derived from an EMBL/GenBank/DDBJ whole genome shotgun (WGS) entry which is preliminary data.</text>
</comment>
<evidence type="ECO:0000313" key="1">
    <source>
        <dbReference type="EMBL" id="KAJ7776212.1"/>
    </source>
</evidence>
<keyword evidence="2" id="KW-1185">Reference proteome</keyword>
<gene>
    <name evidence="1" type="ORF">B0H16DRAFT_1859001</name>
</gene>
<sequence>MVVKLKKQKLGTENERSSGDCRLASTVYSAKDSSGEICWAWVAEFVAFESAKSKQAGATDAPARMRHLSIAVDGCVVLPLALADLKQATLQEILNMPSSADTDTETTWVFSNTQMDNLGAELFKRVQEEEVRMKIPVYGVVKDGRYPYEAVISDVAPLAQDGRRPCKICKKIFAGTDCQNHMGKHILLSQRGIVEPNIVNEVAKQYPCGFCGQAIAEGCTISISSGKAISTCSEAYPFMVKAALKTSGAKPCTNAPMKCSLCLETHWKYSMGVPEAAQMEPEGAREEAAVGRSVCRILQQELPVAPESSKQPDAKAMSSGCSFCRREQNHSQGVNYCQREMYLLVRKWEVAVLPLFRIEITDLASSTSYLKIQRSIGFTRGKRGNTSTLPEVLRRYKPLYPSP</sequence>
<name>A0AAD7K161_9AGAR</name>
<accession>A0AAD7K161</accession>
<reference evidence="1" key="1">
    <citation type="submission" date="2023-03" db="EMBL/GenBank/DDBJ databases">
        <title>Massive genome expansion in bonnet fungi (Mycena s.s.) driven by repeated elements and novel gene families across ecological guilds.</title>
        <authorList>
            <consortium name="Lawrence Berkeley National Laboratory"/>
            <person name="Harder C.B."/>
            <person name="Miyauchi S."/>
            <person name="Viragh M."/>
            <person name="Kuo A."/>
            <person name="Thoen E."/>
            <person name="Andreopoulos B."/>
            <person name="Lu D."/>
            <person name="Skrede I."/>
            <person name="Drula E."/>
            <person name="Henrissat B."/>
            <person name="Morin E."/>
            <person name="Kohler A."/>
            <person name="Barry K."/>
            <person name="LaButti K."/>
            <person name="Morin E."/>
            <person name="Salamov A."/>
            <person name="Lipzen A."/>
            <person name="Mereny Z."/>
            <person name="Hegedus B."/>
            <person name="Baldrian P."/>
            <person name="Stursova M."/>
            <person name="Weitz H."/>
            <person name="Taylor A."/>
            <person name="Grigoriev I.V."/>
            <person name="Nagy L.G."/>
            <person name="Martin F."/>
            <person name="Kauserud H."/>
        </authorList>
    </citation>
    <scope>NUCLEOTIDE SEQUENCE</scope>
    <source>
        <strain evidence="1">CBHHK182m</strain>
    </source>
</reference>
<dbReference type="AlphaFoldDB" id="A0AAD7K161"/>
<protein>
    <submittedName>
        <fullName evidence="1">Uncharacterized protein</fullName>
    </submittedName>
</protein>
<proteinExistence type="predicted"/>
<dbReference type="EMBL" id="JARKIB010000009">
    <property type="protein sequence ID" value="KAJ7776212.1"/>
    <property type="molecule type" value="Genomic_DNA"/>
</dbReference>
<evidence type="ECO:0000313" key="2">
    <source>
        <dbReference type="Proteomes" id="UP001215598"/>
    </source>
</evidence>
<dbReference type="Proteomes" id="UP001215598">
    <property type="component" value="Unassembled WGS sequence"/>
</dbReference>